<dbReference type="KEGG" id="pvac:HC248_01435"/>
<dbReference type="EMBL" id="CP051461">
    <property type="protein sequence ID" value="QJC56149.1"/>
    <property type="molecule type" value="Genomic_DNA"/>
</dbReference>
<evidence type="ECO:0000313" key="1">
    <source>
        <dbReference type="EMBL" id="QJC56149.1"/>
    </source>
</evidence>
<keyword evidence="2" id="KW-1185">Reference proteome</keyword>
<sequence length="257" mass="28184">MPIHLTPFVHDPLWGGNTWSVPNDDELASWIAWVAVGQAHHIATILHAAMPSGPLPTNADAKADAIALLTQAGADPSHRDGWMFQVMSWLAAHRNTPGALIALPHLIHAEKGLDGLEILLDASHAVVATVIFEDKATKNSRKTIREDVWPEFQKFETGLGVNRMTQQATGILAAAQHPAPSEAASKIVWKTSRRYRVSITAENSTLDSRKSLFKDYETTVPGVIERRRAEVFVVGDLRTWMAKLATNSIAQVNAMNH</sequence>
<proteinExistence type="predicted"/>
<evidence type="ECO:0000313" key="2">
    <source>
        <dbReference type="Proteomes" id="UP000502041"/>
    </source>
</evidence>
<name>A0A6H2H8F1_9BURK</name>
<dbReference type="Proteomes" id="UP000502041">
    <property type="component" value="Chromosome"/>
</dbReference>
<dbReference type="RefSeq" id="WP_168921897.1">
    <property type="nucleotide sequence ID" value="NZ_CP051461.1"/>
</dbReference>
<protein>
    <submittedName>
        <fullName evidence="1">Uncharacterized protein</fullName>
    </submittedName>
</protein>
<gene>
    <name evidence="1" type="ORF">HC248_01435</name>
</gene>
<dbReference type="AlphaFoldDB" id="A0A6H2H8F1"/>
<organism evidence="1 2">
    <name type="scientific">Polaromonas vacuolata</name>
    <dbReference type="NCBI Taxonomy" id="37448"/>
    <lineage>
        <taxon>Bacteria</taxon>
        <taxon>Pseudomonadati</taxon>
        <taxon>Pseudomonadota</taxon>
        <taxon>Betaproteobacteria</taxon>
        <taxon>Burkholderiales</taxon>
        <taxon>Comamonadaceae</taxon>
        <taxon>Polaromonas</taxon>
    </lineage>
</organism>
<accession>A0A6H2H8F1</accession>
<reference evidence="1 2" key="1">
    <citation type="submission" date="2020-04" db="EMBL/GenBank/DDBJ databases">
        <title>Complete genome of a Psychrophilic, Marine, Gas Vacuolate Bacterium Polaromonas vacuolata KCTC 22033T.</title>
        <authorList>
            <person name="Hwang K."/>
            <person name="Kim K.M."/>
        </authorList>
    </citation>
    <scope>NUCLEOTIDE SEQUENCE [LARGE SCALE GENOMIC DNA]</scope>
    <source>
        <strain evidence="1 2">KCTC 22033</strain>
    </source>
</reference>